<evidence type="ECO:0000313" key="2">
    <source>
        <dbReference type="EMBL" id="ETX15280.1"/>
    </source>
</evidence>
<dbReference type="STRING" id="1449350.OCH239_17985"/>
<protein>
    <recommendedName>
        <fullName evidence="1">Mg chelatase-related protein C-terminal domain-containing protein</fullName>
    </recommendedName>
</protein>
<sequence>MSEARSVQAARFANAPGAYTNADAQGGMLETIMPDAAGKALLTRAADRLGLSARGYHRVIRVARTIADLEGSDGVSGPHVAEALSYRLAFASSED</sequence>
<dbReference type="InterPro" id="IPR027417">
    <property type="entry name" value="P-loop_NTPase"/>
</dbReference>
<dbReference type="Pfam" id="PF13335">
    <property type="entry name" value="Mg_chelatase_C"/>
    <property type="match status" value="1"/>
</dbReference>
<evidence type="ECO:0000313" key="3">
    <source>
        <dbReference type="Proteomes" id="UP000022447"/>
    </source>
</evidence>
<dbReference type="SUPFAM" id="SSF52540">
    <property type="entry name" value="P-loop containing nucleoside triphosphate hydrolases"/>
    <property type="match status" value="1"/>
</dbReference>
<accession>X7EHC0</accession>
<evidence type="ECO:0000259" key="1">
    <source>
        <dbReference type="Pfam" id="PF13335"/>
    </source>
</evidence>
<reference evidence="2 3" key="1">
    <citation type="submission" date="2014-01" db="EMBL/GenBank/DDBJ databases">
        <title>Roseivivax halodurans JCM 10272 Genome Sequencing.</title>
        <authorList>
            <person name="Lai Q."/>
            <person name="Li G."/>
            <person name="Shao Z."/>
        </authorList>
    </citation>
    <scope>NUCLEOTIDE SEQUENCE [LARGE SCALE GENOMIC DNA]</scope>
    <source>
        <strain evidence="2 3">JCM 10272</strain>
    </source>
</reference>
<feature type="domain" description="Mg chelatase-related protein C-terminal" evidence="1">
    <location>
        <begin position="3"/>
        <end position="87"/>
    </location>
</feature>
<dbReference type="Gene3D" id="3.40.50.300">
    <property type="entry name" value="P-loop containing nucleotide triphosphate hydrolases"/>
    <property type="match status" value="1"/>
</dbReference>
<dbReference type="PATRIC" id="fig|1449350.3.peg.1601"/>
<proteinExistence type="predicted"/>
<dbReference type="AlphaFoldDB" id="X7EHC0"/>
<dbReference type="eggNOG" id="COG0606">
    <property type="taxonomic scope" value="Bacteria"/>
</dbReference>
<dbReference type="EMBL" id="JALZ01000006">
    <property type="protein sequence ID" value="ETX15280.1"/>
    <property type="molecule type" value="Genomic_DNA"/>
</dbReference>
<organism evidence="2 3">
    <name type="scientific">Roseivivax halodurans JCM 10272</name>
    <dbReference type="NCBI Taxonomy" id="1449350"/>
    <lineage>
        <taxon>Bacteria</taxon>
        <taxon>Pseudomonadati</taxon>
        <taxon>Pseudomonadota</taxon>
        <taxon>Alphaproteobacteria</taxon>
        <taxon>Rhodobacterales</taxon>
        <taxon>Roseobacteraceae</taxon>
        <taxon>Roseivivax</taxon>
    </lineage>
</organism>
<gene>
    <name evidence="2" type="ORF">OCH239_17985</name>
</gene>
<dbReference type="InterPro" id="IPR025158">
    <property type="entry name" value="Mg_chelat-rel_C"/>
</dbReference>
<keyword evidence="3" id="KW-1185">Reference proteome</keyword>
<comment type="caution">
    <text evidence="2">The sequence shown here is derived from an EMBL/GenBank/DDBJ whole genome shotgun (WGS) entry which is preliminary data.</text>
</comment>
<name>X7EHC0_9RHOB</name>
<dbReference type="Proteomes" id="UP000022447">
    <property type="component" value="Unassembled WGS sequence"/>
</dbReference>